<evidence type="ECO:0000313" key="3">
    <source>
        <dbReference type="Proteomes" id="UP000663828"/>
    </source>
</evidence>
<dbReference type="AlphaFoldDB" id="A0A816BBS4"/>
<comment type="caution">
    <text evidence="2">The sequence shown here is derived from an EMBL/GenBank/DDBJ whole genome shotgun (WGS) entry which is preliminary data.</text>
</comment>
<reference evidence="2" key="1">
    <citation type="submission" date="2021-02" db="EMBL/GenBank/DDBJ databases">
        <authorList>
            <person name="Nowell W R."/>
        </authorList>
    </citation>
    <scope>NUCLEOTIDE SEQUENCE</scope>
</reference>
<keyword evidence="3" id="KW-1185">Reference proteome</keyword>
<name>A0A816BBS4_ADIRI</name>
<dbReference type="Proteomes" id="UP000663852">
    <property type="component" value="Unassembled WGS sequence"/>
</dbReference>
<evidence type="ECO:0000313" key="2">
    <source>
        <dbReference type="EMBL" id="CAF1607025.1"/>
    </source>
</evidence>
<gene>
    <name evidence="1" type="ORF">EDS130_LOCUS30903</name>
    <name evidence="2" type="ORF">XAT740_LOCUS48403</name>
</gene>
<evidence type="ECO:0000313" key="1">
    <source>
        <dbReference type="EMBL" id="CAF1306658.1"/>
    </source>
</evidence>
<organism evidence="2 3">
    <name type="scientific">Adineta ricciae</name>
    <name type="common">Rotifer</name>
    <dbReference type="NCBI Taxonomy" id="249248"/>
    <lineage>
        <taxon>Eukaryota</taxon>
        <taxon>Metazoa</taxon>
        <taxon>Spiralia</taxon>
        <taxon>Gnathifera</taxon>
        <taxon>Rotifera</taxon>
        <taxon>Eurotatoria</taxon>
        <taxon>Bdelloidea</taxon>
        <taxon>Adinetida</taxon>
        <taxon>Adinetidae</taxon>
        <taxon>Adineta</taxon>
    </lineage>
</organism>
<protein>
    <submittedName>
        <fullName evidence="2">Uncharacterized protein</fullName>
    </submittedName>
</protein>
<accession>A0A816BBS4</accession>
<sequence length="78" mass="9083">MKGNQSISIECDDAIVHLVGYNDEERYYVSLDTRGMHLDYQFRVSTTIIALYNHDLIYTLDNDFLWDHRTCDCDCGGN</sequence>
<dbReference type="EMBL" id="CAJNOR010006935">
    <property type="protein sequence ID" value="CAF1607025.1"/>
    <property type="molecule type" value="Genomic_DNA"/>
</dbReference>
<dbReference type="EMBL" id="CAJNOJ010000221">
    <property type="protein sequence ID" value="CAF1306658.1"/>
    <property type="molecule type" value="Genomic_DNA"/>
</dbReference>
<dbReference type="Proteomes" id="UP000663828">
    <property type="component" value="Unassembled WGS sequence"/>
</dbReference>
<proteinExistence type="predicted"/>